<evidence type="ECO:0000313" key="2">
    <source>
        <dbReference type="EMBL" id="OCB03092.1"/>
    </source>
</evidence>
<feature type="compositionally biased region" description="Basic residues" evidence="1">
    <location>
        <begin position="1"/>
        <end position="12"/>
    </location>
</feature>
<organism evidence="2 3">
    <name type="scientific">Acidithiobacillus ferrivorans</name>
    <dbReference type="NCBI Taxonomy" id="160808"/>
    <lineage>
        <taxon>Bacteria</taxon>
        <taxon>Pseudomonadati</taxon>
        <taxon>Pseudomonadota</taxon>
        <taxon>Acidithiobacillia</taxon>
        <taxon>Acidithiobacillales</taxon>
        <taxon>Acidithiobacillaceae</taxon>
        <taxon>Acidithiobacillus</taxon>
    </lineage>
</organism>
<name>A0A1B9BZE9_9PROT</name>
<protein>
    <submittedName>
        <fullName evidence="2">Uncharacterized protein</fullName>
    </submittedName>
</protein>
<gene>
    <name evidence="2" type="ORF">BBC27_09590</name>
</gene>
<accession>A0A1B9BZE9</accession>
<dbReference type="EMBL" id="MASQ01000078">
    <property type="protein sequence ID" value="OCB03092.1"/>
    <property type="molecule type" value="Genomic_DNA"/>
</dbReference>
<proteinExistence type="predicted"/>
<evidence type="ECO:0000256" key="1">
    <source>
        <dbReference type="SAM" id="MobiDB-lite"/>
    </source>
</evidence>
<comment type="caution">
    <text evidence="2">The sequence shown here is derived from an EMBL/GenBank/DDBJ whole genome shotgun (WGS) entry which is preliminary data.</text>
</comment>
<sequence length="179" mass="20179">MTTRKKLKKMAQRRTANAQNQTARVLARSLPANTFGSVAEYREKICRTANDVFLSGEPAPGPQDRCKIVERLFLRASPLMLPDIADMMDMGVFDINPSKPVSDAIHSLYAAGAYRGIEVSIWPDAKETLFLLPDFPDTAPDTAPERLVDMFTYVYWRGYDFFHLGNDGVEDEAEYDGDY</sequence>
<dbReference type="RefSeq" id="WP_065413103.1">
    <property type="nucleotide sequence ID" value="NZ_MASQ01000078.1"/>
</dbReference>
<dbReference type="Proteomes" id="UP000093129">
    <property type="component" value="Unassembled WGS sequence"/>
</dbReference>
<reference evidence="2 3" key="1">
    <citation type="submission" date="2016-07" db="EMBL/GenBank/DDBJ databases">
        <title>Draft genome of a psychrotolerant acidophile Acidithiobacillus ferrivorans strain YL15.</title>
        <authorList>
            <person name="Peng T."/>
            <person name="Ma L."/>
            <person name="Nan M."/>
            <person name="An N."/>
            <person name="Wang M."/>
            <person name="Qiu G."/>
            <person name="Zeng W."/>
        </authorList>
    </citation>
    <scope>NUCLEOTIDE SEQUENCE [LARGE SCALE GENOMIC DNA]</scope>
    <source>
        <strain evidence="2 3">YL15</strain>
    </source>
</reference>
<dbReference type="AlphaFoldDB" id="A0A1B9BZE9"/>
<evidence type="ECO:0000313" key="3">
    <source>
        <dbReference type="Proteomes" id="UP000093129"/>
    </source>
</evidence>
<feature type="region of interest" description="Disordered" evidence="1">
    <location>
        <begin position="1"/>
        <end position="21"/>
    </location>
</feature>